<dbReference type="InterPro" id="IPR036397">
    <property type="entry name" value="RNaseH_sf"/>
</dbReference>
<organism evidence="1 2">
    <name type="scientific">Smittium culicis</name>
    <dbReference type="NCBI Taxonomy" id="133412"/>
    <lineage>
        <taxon>Eukaryota</taxon>
        <taxon>Fungi</taxon>
        <taxon>Fungi incertae sedis</taxon>
        <taxon>Zoopagomycota</taxon>
        <taxon>Kickxellomycotina</taxon>
        <taxon>Harpellomycetes</taxon>
        <taxon>Harpellales</taxon>
        <taxon>Legeriomycetaceae</taxon>
        <taxon>Smittium</taxon>
    </lineage>
</organism>
<sequence>MWDTHLNKILFGLRARVHFRTGYSPYFLFFGIKPSLPVTGVTSEKLQDSLKSREIEATHFAALKFQTERPKIESSKVQKFKVNDLIMLLNEGLRKKRKTASKITKRYTGPNRIVETNAHNMYTIESKKSKKIEVHASRLKTYSSQLPGSSLGAGDLWSSSA</sequence>
<gene>
    <name evidence="1" type="ORF">AYI69_g8769</name>
</gene>
<dbReference type="OrthoDB" id="6757706at2759"/>
<reference evidence="2" key="1">
    <citation type="submission" date="2017-01" db="EMBL/GenBank/DDBJ databases">
        <authorList>
            <person name="Wang Y."/>
            <person name="White M."/>
            <person name="Kvist S."/>
            <person name="Moncalvo J.-M."/>
        </authorList>
    </citation>
    <scope>NUCLEOTIDE SEQUENCE [LARGE SCALE GENOMIC DNA]</scope>
    <source>
        <strain evidence="2">ID-206-W2</strain>
    </source>
</reference>
<evidence type="ECO:0000313" key="2">
    <source>
        <dbReference type="Proteomes" id="UP000187429"/>
    </source>
</evidence>
<protein>
    <submittedName>
        <fullName evidence="1">Uncharacterized protein</fullName>
    </submittedName>
</protein>
<dbReference type="EMBL" id="LSSM01004831">
    <property type="protein sequence ID" value="OMJ13989.1"/>
    <property type="molecule type" value="Genomic_DNA"/>
</dbReference>
<proteinExistence type="predicted"/>
<accession>A0A1R1XH76</accession>
<keyword evidence="2" id="KW-1185">Reference proteome</keyword>
<dbReference type="Gene3D" id="3.30.420.10">
    <property type="entry name" value="Ribonuclease H-like superfamily/Ribonuclease H"/>
    <property type="match status" value="1"/>
</dbReference>
<dbReference type="AlphaFoldDB" id="A0A1R1XH76"/>
<dbReference type="GO" id="GO:0003676">
    <property type="term" value="F:nucleic acid binding"/>
    <property type="evidence" value="ECO:0007669"/>
    <property type="project" value="InterPro"/>
</dbReference>
<dbReference type="Proteomes" id="UP000187429">
    <property type="component" value="Unassembled WGS sequence"/>
</dbReference>
<name>A0A1R1XH76_9FUNG</name>
<comment type="caution">
    <text evidence="1">The sequence shown here is derived from an EMBL/GenBank/DDBJ whole genome shotgun (WGS) entry which is preliminary data.</text>
</comment>
<evidence type="ECO:0000313" key="1">
    <source>
        <dbReference type="EMBL" id="OMJ13989.1"/>
    </source>
</evidence>